<evidence type="ECO:0000313" key="1">
    <source>
        <dbReference type="EMBL" id="MPM14301.1"/>
    </source>
</evidence>
<accession>A0A644XEV8</accession>
<protein>
    <recommendedName>
        <fullName evidence="2">Antirestriction protein ArdA</fullName>
    </recommendedName>
</protein>
<sequence length="371" mass="41415">MRKILNVYLARANTPYSEAYADLDLPASPYELLDALDKLRLDEGEAPYLQINEYYDFEELAPLLSGDAGLYELNALAQKLSELDEQQQISFKGLIQMEVNKKQGLIPTSRLIDLAYSVDCCLVADALNDAQLGRFYAENGFVLEVEQLPDKVFELLDFEKIGREARIGEGGVFTEKGYVVQHTELNEAFFALDLTPHQPDYQILLESEDGSILKLPQAKLPDTTLCRCLDCRIPQLMGSIEASGSIAAVNEFAGRLSGMTDREMLRYKAVLAATKCNSLQSSVALLDNLDHYMLDAKISSPEDAALSELNFTAGDNDMERLQQYVNLPAYGRDLLERDNAVITPYGHMARDDFRPILAPFEEPTLGGMEML</sequence>
<name>A0A644XEV8_9ZZZZ</name>
<dbReference type="EMBL" id="VSSQ01002256">
    <property type="protein sequence ID" value="MPM14301.1"/>
    <property type="molecule type" value="Genomic_DNA"/>
</dbReference>
<evidence type="ECO:0008006" key="2">
    <source>
        <dbReference type="Google" id="ProtNLM"/>
    </source>
</evidence>
<reference evidence="1" key="1">
    <citation type="submission" date="2019-08" db="EMBL/GenBank/DDBJ databases">
        <authorList>
            <person name="Kucharzyk K."/>
            <person name="Murdoch R.W."/>
            <person name="Higgins S."/>
            <person name="Loffler F."/>
        </authorList>
    </citation>
    <scope>NUCLEOTIDE SEQUENCE</scope>
</reference>
<proteinExistence type="predicted"/>
<dbReference type="Pfam" id="PF07275">
    <property type="entry name" value="ArdA"/>
    <property type="match status" value="1"/>
</dbReference>
<comment type="caution">
    <text evidence="1">The sequence shown here is derived from an EMBL/GenBank/DDBJ whole genome shotgun (WGS) entry which is preliminary data.</text>
</comment>
<gene>
    <name evidence="1" type="ORF">SDC9_60663</name>
</gene>
<dbReference type="InterPro" id="IPR009899">
    <property type="entry name" value="ArdA"/>
</dbReference>
<dbReference type="AlphaFoldDB" id="A0A644XEV8"/>
<organism evidence="1">
    <name type="scientific">bioreactor metagenome</name>
    <dbReference type="NCBI Taxonomy" id="1076179"/>
    <lineage>
        <taxon>unclassified sequences</taxon>
        <taxon>metagenomes</taxon>
        <taxon>ecological metagenomes</taxon>
    </lineage>
</organism>